<keyword evidence="1" id="KW-1133">Transmembrane helix</keyword>
<sequence length="78" mass="8971">MISAFILDHLKELLIIFLAGNLVVVMLIVISGLPWLAETGFDRFFRKLDEAVTALIPILAIILWIMILFVGYYWSYLI</sequence>
<feature type="transmembrane region" description="Helical" evidence="1">
    <location>
        <begin position="54"/>
        <end position="74"/>
    </location>
</feature>
<evidence type="ECO:0000313" key="2">
    <source>
        <dbReference type="EMBL" id="RVU71212.1"/>
    </source>
</evidence>
<keyword evidence="1" id="KW-0472">Membrane</keyword>
<name>A0A437SWE7_9LACO</name>
<evidence type="ECO:0000313" key="3">
    <source>
        <dbReference type="Proteomes" id="UP000288291"/>
    </source>
</evidence>
<proteinExistence type="predicted"/>
<dbReference type="EMBL" id="RXIA01000006">
    <property type="protein sequence ID" value="RVU71212.1"/>
    <property type="molecule type" value="Genomic_DNA"/>
</dbReference>
<feature type="transmembrane region" description="Helical" evidence="1">
    <location>
        <begin position="12"/>
        <end position="34"/>
    </location>
</feature>
<keyword evidence="1" id="KW-0812">Transmembrane</keyword>
<gene>
    <name evidence="2" type="ORF">EJK17_03165</name>
</gene>
<reference evidence="2 3" key="1">
    <citation type="submission" date="2018-12" db="EMBL/GenBank/DDBJ databases">
        <authorList>
            <person name="Meng J."/>
        </authorList>
    </citation>
    <scope>NUCLEOTIDE SEQUENCE [LARGE SCALE GENOMIC DNA]</scope>
    <source>
        <strain evidence="2 3">HT111-2</strain>
    </source>
</reference>
<organism evidence="2 3">
    <name type="scientific">Lactobacillus xujianguonis</name>
    <dbReference type="NCBI Taxonomy" id="2495899"/>
    <lineage>
        <taxon>Bacteria</taxon>
        <taxon>Bacillati</taxon>
        <taxon>Bacillota</taxon>
        <taxon>Bacilli</taxon>
        <taxon>Lactobacillales</taxon>
        <taxon>Lactobacillaceae</taxon>
        <taxon>Lactobacillus</taxon>
    </lineage>
</organism>
<dbReference type="Proteomes" id="UP000288291">
    <property type="component" value="Unassembled WGS sequence"/>
</dbReference>
<dbReference type="AlphaFoldDB" id="A0A437SWE7"/>
<keyword evidence="3" id="KW-1185">Reference proteome</keyword>
<accession>A0A437SWE7</accession>
<comment type="caution">
    <text evidence="2">The sequence shown here is derived from an EMBL/GenBank/DDBJ whole genome shotgun (WGS) entry which is preliminary data.</text>
</comment>
<evidence type="ECO:0000256" key="1">
    <source>
        <dbReference type="SAM" id="Phobius"/>
    </source>
</evidence>
<protein>
    <submittedName>
        <fullName evidence="2">Uncharacterized protein</fullName>
    </submittedName>
</protein>
<dbReference type="RefSeq" id="WP_103661054.1">
    <property type="nucleotide sequence ID" value="NZ_ML136875.1"/>
</dbReference>